<organism evidence="1 2">
    <name type="scientific">Patella caerulea</name>
    <name type="common">Rayed Mediterranean limpet</name>
    <dbReference type="NCBI Taxonomy" id="87958"/>
    <lineage>
        <taxon>Eukaryota</taxon>
        <taxon>Metazoa</taxon>
        <taxon>Spiralia</taxon>
        <taxon>Lophotrochozoa</taxon>
        <taxon>Mollusca</taxon>
        <taxon>Gastropoda</taxon>
        <taxon>Patellogastropoda</taxon>
        <taxon>Patelloidea</taxon>
        <taxon>Patellidae</taxon>
        <taxon>Patella</taxon>
    </lineage>
</organism>
<sequence>MRSLRFQLISKQLNARLTENKTPRTEDVIKIMDEVDNISDEKSLNSFDEAGAGESINNIDIVSIDNEVVFQFFDQNYEIEEHNDGNLSDPITCQELR</sequence>
<name>A0AAN8JRA7_PATCE</name>
<accession>A0AAN8JRA7</accession>
<dbReference type="Proteomes" id="UP001347796">
    <property type="component" value="Unassembled WGS sequence"/>
</dbReference>
<keyword evidence="2" id="KW-1185">Reference proteome</keyword>
<gene>
    <name evidence="1" type="ORF">SNE40_011982</name>
</gene>
<dbReference type="EMBL" id="JAZGQO010000008">
    <property type="protein sequence ID" value="KAK6179674.1"/>
    <property type="molecule type" value="Genomic_DNA"/>
</dbReference>
<comment type="caution">
    <text evidence="1">The sequence shown here is derived from an EMBL/GenBank/DDBJ whole genome shotgun (WGS) entry which is preliminary data.</text>
</comment>
<dbReference type="AlphaFoldDB" id="A0AAN8JRA7"/>
<evidence type="ECO:0000313" key="1">
    <source>
        <dbReference type="EMBL" id="KAK6179674.1"/>
    </source>
</evidence>
<reference evidence="1 2" key="1">
    <citation type="submission" date="2024-01" db="EMBL/GenBank/DDBJ databases">
        <title>The genome of the rayed Mediterranean limpet Patella caerulea (Linnaeus, 1758).</title>
        <authorList>
            <person name="Anh-Thu Weber A."/>
            <person name="Halstead-Nussloch G."/>
        </authorList>
    </citation>
    <scope>NUCLEOTIDE SEQUENCE [LARGE SCALE GENOMIC DNA]</scope>
    <source>
        <strain evidence="1">AATW-2023a</strain>
        <tissue evidence="1">Whole specimen</tissue>
    </source>
</reference>
<protein>
    <submittedName>
        <fullName evidence="1">Uncharacterized protein</fullName>
    </submittedName>
</protein>
<proteinExistence type="predicted"/>
<evidence type="ECO:0000313" key="2">
    <source>
        <dbReference type="Proteomes" id="UP001347796"/>
    </source>
</evidence>